<comment type="caution">
    <text evidence="2">The sequence shown here is derived from an EMBL/GenBank/DDBJ whole genome shotgun (WGS) entry which is preliminary data.</text>
</comment>
<reference evidence="3" key="1">
    <citation type="journal article" date="2019" name="Int. J. Syst. Evol. Microbiol.">
        <title>The Global Catalogue of Microorganisms (GCM) 10K type strain sequencing project: providing services to taxonomists for standard genome sequencing and annotation.</title>
        <authorList>
            <consortium name="The Broad Institute Genomics Platform"/>
            <consortium name="The Broad Institute Genome Sequencing Center for Infectious Disease"/>
            <person name="Wu L."/>
            <person name="Ma J."/>
        </authorList>
    </citation>
    <scope>NUCLEOTIDE SEQUENCE [LARGE SCALE GENOMIC DNA]</scope>
    <source>
        <strain evidence="3">JCM30009</strain>
    </source>
</reference>
<keyword evidence="3" id="KW-1185">Reference proteome</keyword>
<protein>
    <recommendedName>
        <fullName evidence="4">Periplasmic or exported protein</fullName>
    </recommendedName>
</protein>
<evidence type="ECO:0000313" key="3">
    <source>
        <dbReference type="Proteomes" id="UP001596169"/>
    </source>
</evidence>
<name>A0ABW1PUB0_9ENTR</name>
<dbReference type="RefSeq" id="WP_108700745.1">
    <property type="nucleotide sequence ID" value="NZ_JBHSRG010000003.1"/>
</dbReference>
<dbReference type="EMBL" id="JBHSRG010000003">
    <property type="protein sequence ID" value="MFC6120164.1"/>
    <property type="molecule type" value="Genomic_DNA"/>
</dbReference>
<dbReference type="Proteomes" id="UP001596169">
    <property type="component" value="Unassembled WGS sequence"/>
</dbReference>
<sequence>MKRIIWAGLSLLGYATSTLATGFVSYLPMSNDEYAKKRAQRHLLTMPAPGEITPGQRWHFRQVGVAGATLEQAPEEADEWRITGNDRAGKTWSVPLEYLHNAAGNAHIYRADLDRNGIQDLIVWKGNAGLGLGPTAKLIIITFKTDGRPCVWESWGFYTVSGAGVEDLLDLRGNGRAQLLDMQFSDGYWVTDLYQVKEAHWQRVNGWFGQLHYPALSRFTYRPNRKWVKKPGAGRNPETGDLAAGQRCL</sequence>
<feature type="region of interest" description="Disordered" evidence="1">
    <location>
        <begin position="230"/>
        <end position="249"/>
    </location>
</feature>
<proteinExistence type="predicted"/>
<organism evidence="2 3">
    <name type="scientific">Citrobacter bitternis</name>
    <dbReference type="NCBI Taxonomy" id="1585982"/>
    <lineage>
        <taxon>Bacteria</taxon>
        <taxon>Pseudomonadati</taxon>
        <taxon>Pseudomonadota</taxon>
        <taxon>Gammaproteobacteria</taxon>
        <taxon>Enterobacterales</taxon>
        <taxon>Enterobacteriaceae</taxon>
        <taxon>Citrobacter</taxon>
    </lineage>
</organism>
<evidence type="ECO:0000256" key="1">
    <source>
        <dbReference type="SAM" id="MobiDB-lite"/>
    </source>
</evidence>
<accession>A0ABW1PUB0</accession>
<evidence type="ECO:0000313" key="2">
    <source>
        <dbReference type="EMBL" id="MFC6120164.1"/>
    </source>
</evidence>
<evidence type="ECO:0008006" key="4">
    <source>
        <dbReference type="Google" id="ProtNLM"/>
    </source>
</evidence>
<gene>
    <name evidence="2" type="ORF">ACFPZP_03695</name>
</gene>